<feature type="chain" id="PRO_5044562320" evidence="1">
    <location>
        <begin position="23"/>
        <end position="286"/>
    </location>
</feature>
<protein>
    <submittedName>
        <fullName evidence="4 5">Sushi, nidogen and EGF-like domain-containing protein 1</fullName>
    </submittedName>
</protein>
<keyword evidence="3" id="KW-1185">Reference proteome</keyword>
<dbReference type="InterPro" id="IPR003886">
    <property type="entry name" value="NIDO_dom"/>
</dbReference>
<evidence type="ECO:0000259" key="2">
    <source>
        <dbReference type="PROSITE" id="PS51220"/>
    </source>
</evidence>
<dbReference type="RefSeq" id="XP_041425682.1">
    <property type="nucleotide sequence ID" value="XM_041569748.1"/>
</dbReference>
<dbReference type="STRING" id="8355.A0A1L8FPQ4"/>
<dbReference type="Bgee" id="108696932">
    <property type="expression patterns" value="Expressed in camera-type eye and 2 other cell types or tissues"/>
</dbReference>
<dbReference type="SMART" id="SM00539">
    <property type="entry name" value="NIDO"/>
    <property type="match status" value="1"/>
</dbReference>
<accession>A0A1L8FPQ4</accession>
<evidence type="ECO:0000313" key="5">
    <source>
        <dbReference type="RefSeq" id="XP_041425682.1"/>
    </source>
</evidence>
<reference evidence="4" key="1">
    <citation type="submission" date="2022-04" db="UniProtKB">
        <authorList>
            <consortium name="RefSeq"/>
        </authorList>
    </citation>
    <scope>IDENTIFICATION</scope>
    <source>
        <strain evidence="4 5">J_2021</strain>
        <tissue evidence="4 5">Erythrocytes</tissue>
    </source>
</reference>
<dbReference type="PaxDb" id="8355-A0A1L8FPQ4"/>
<dbReference type="GO" id="GO:0007160">
    <property type="term" value="P:cell-matrix adhesion"/>
    <property type="evidence" value="ECO:0007669"/>
    <property type="project" value="InterPro"/>
</dbReference>
<feature type="domain" description="NIDO" evidence="2">
    <location>
        <begin position="97"/>
        <end position="233"/>
    </location>
</feature>
<dbReference type="PANTHER" id="PTHR46160">
    <property type="entry name" value="ALPHA-TECTORIN-RELATED"/>
    <property type="match status" value="1"/>
</dbReference>
<dbReference type="AlphaFoldDB" id="A0A1L8FPQ4"/>
<dbReference type="RefSeq" id="XP_018082125.1">
    <property type="nucleotide sequence ID" value="XM_018226636.2"/>
</dbReference>
<dbReference type="PROSITE" id="PS51220">
    <property type="entry name" value="NIDO"/>
    <property type="match status" value="1"/>
</dbReference>
<dbReference type="PANTHER" id="PTHR46160:SF9">
    <property type="entry name" value="PROTEIN PRY2-RELATED"/>
    <property type="match status" value="1"/>
</dbReference>
<dbReference type="Proteomes" id="UP000186698">
    <property type="component" value="Chromosome 7L"/>
</dbReference>
<proteinExistence type="predicted"/>
<evidence type="ECO:0000313" key="4">
    <source>
        <dbReference type="RefSeq" id="XP_018082125.1"/>
    </source>
</evidence>
<dbReference type="OrthoDB" id="6236007at2759"/>
<gene>
    <name evidence="4 5" type="primary">LOC108696932</name>
</gene>
<evidence type="ECO:0000313" key="3">
    <source>
        <dbReference type="Proteomes" id="UP000186698"/>
    </source>
</evidence>
<sequence>MDLFYITKIVLLAHIVLQGAAATNGVLYEYGNATDKLSQKVNFGEVEITNLTVKFPLFGKNYSSFYLCLEGILDFNRGNCFASPVIPRDGSLPIIAPFWGDFSIALSGDIYYRQSNDPRLLANATQDINKYFPGLRFSAQWVFIATWDKVTSILGIVTQVNTLQVVLITDGTLSFVLFNYADIQWSHGAAAGLYNGNASEYYQLNNPRDSVFNLTSSSNINYPGRWAFRVDKLQVEVPTIQQTTTTMSQVIYGNGTPTGNIQGTFATCKIYVYIFALYIVFPLNLI</sequence>
<dbReference type="InterPro" id="IPR052749">
    <property type="entry name" value="Alpha-tectorin"/>
</dbReference>
<dbReference type="Pfam" id="PF06119">
    <property type="entry name" value="NIDO"/>
    <property type="match status" value="1"/>
</dbReference>
<organism evidence="4">
    <name type="scientific">Xenopus laevis</name>
    <name type="common">African clawed frog</name>
    <dbReference type="NCBI Taxonomy" id="8355"/>
    <lineage>
        <taxon>Eukaryota</taxon>
        <taxon>Metazoa</taxon>
        <taxon>Chordata</taxon>
        <taxon>Craniata</taxon>
        <taxon>Vertebrata</taxon>
        <taxon>Euteleostomi</taxon>
        <taxon>Amphibia</taxon>
        <taxon>Batrachia</taxon>
        <taxon>Anura</taxon>
        <taxon>Pipoidea</taxon>
        <taxon>Pipidae</taxon>
        <taxon>Xenopodinae</taxon>
        <taxon>Xenopus</taxon>
        <taxon>Xenopus</taxon>
    </lineage>
</organism>
<dbReference type="OMA" id="WADANIM"/>
<evidence type="ECO:0000256" key="1">
    <source>
        <dbReference type="SAM" id="SignalP"/>
    </source>
</evidence>
<keyword evidence="1" id="KW-0732">Signal</keyword>
<feature type="signal peptide" evidence="1">
    <location>
        <begin position="1"/>
        <end position="22"/>
    </location>
</feature>
<name>A0A1L8FPQ4_XENLA</name>
<dbReference type="GeneID" id="108696932"/>
<dbReference type="KEGG" id="xla:108696932"/>